<dbReference type="EMBL" id="UZAF01017604">
    <property type="protein sequence ID" value="VDO43226.1"/>
    <property type="molecule type" value="Genomic_DNA"/>
</dbReference>
<protein>
    <submittedName>
        <fullName evidence="3">DUF4160 domain-containing protein</fullName>
    </submittedName>
</protein>
<evidence type="ECO:0000313" key="2">
    <source>
        <dbReference type="Proteomes" id="UP000268014"/>
    </source>
</evidence>
<gene>
    <name evidence="1" type="ORF">HPLM_LOCUS11571</name>
</gene>
<proteinExistence type="predicted"/>
<dbReference type="Proteomes" id="UP000268014">
    <property type="component" value="Unassembled WGS sequence"/>
</dbReference>
<accession>A0A0N4WKH3</accession>
<keyword evidence="2" id="KW-1185">Reference proteome</keyword>
<reference evidence="3" key="1">
    <citation type="submission" date="2017-02" db="UniProtKB">
        <authorList>
            <consortium name="WormBaseParasite"/>
        </authorList>
    </citation>
    <scope>IDENTIFICATION</scope>
</reference>
<dbReference type="AlphaFoldDB" id="A0A0N4WKH3"/>
<evidence type="ECO:0000313" key="1">
    <source>
        <dbReference type="EMBL" id="VDO43226.1"/>
    </source>
</evidence>
<reference evidence="1 2" key="2">
    <citation type="submission" date="2018-11" db="EMBL/GenBank/DDBJ databases">
        <authorList>
            <consortium name="Pathogen Informatics"/>
        </authorList>
    </citation>
    <scope>NUCLEOTIDE SEQUENCE [LARGE SCALE GENOMIC DNA]</scope>
    <source>
        <strain evidence="1 2">MHpl1</strain>
    </source>
</reference>
<name>A0A0N4WKH3_HAEPC</name>
<evidence type="ECO:0000313" key="3">
    <source>
        <dbReference type="WBParaSite" id="HPLM_0001157901-mRNA-1"/>
    </source>
</evidence>
<dbReference type="WBParaSite" id="HPLM_0001157901-mRNA-1">
    <property type="protein sequence ID" value="HPLM_0001157901-mRNA-1"/>
    <property type="gene ID" value="HPLM_0001157901"/>
</dbReference>
<organism evidence="3">
    <name type="scientific">Haemonchus placei</name>
    <name type="common">Barber's pole worm</name>
    <dbReference type="NCBI Taxonomy" id="6290"/>
    <lineage>
        <taxon>Eukaryota</taxon>
        <taxon>Metazoa</taxon>
        <taxon>Ecdysozoa</taxon>
        <taxon>Nematoda</taxon>
        <taxon>Chromadorea</taxon>
        <taxon>Rhabditida</taxon>
        <taxon>Rhabditina</taxon>
        <taxon>Rhabditomorpha</taxon>
        <taxon>Strongyloidea</taxon>
        <taxon>Trichostrongylidae</taxon>
        <taxon>Haemonchus</taxon>
    </lineage>
</organism>
<sequence length="100" mass="11670">MLYHFEKGWKVAQSWSDLNRRWNSQPEPNKEWNLLLRSPHSPAETPMDYHVNRPLKIWPTNRISDEVDGLMADVKAWIASKNQNFLPVEPDCLANGKRSA</sequence>